<sequence>MSGYGVAVEFRFQDIDLFINCILDDVMQQFVCDLLFALGNVPRPPTVLFGNGLGRTVHEYFAFVHPNGAGTQFLNHFGGMVDQ</sequence>
<gene>
    <name evidence="1" type="ORF">AVW13_14175</name>
</gene>
<accession>A0AB34XPV7</accession>
<dbReference type="Proteomes" id="UP000076612">
    <property type="component" value="Unassembled WGS sequence"/>
</dbReference>
<evidence type="ECO:0000313" key="1">
    <source>
        <dbReference type="EMBL" id="KZE17228.1"/>
    </source>
</evidence>
<organism evidence="1 2">
    <name type="scientific">Brevibacterium casei</name>
    <dbReference type="NCBI Taxonomy" id="33889"/>
    <lineage>
        <taxon>Bacteria</taxon>
        <taxon>Bacillati</taxon>
        <taxon>Actinomycetota</taxon>
        <taxon>Actinomycetes</taxon>
        <taxon>Micrococcales</taxon>
        <taxon>Brevibacteriaceae</taxon>
        <taxon>Brevibacterium</taxon>
    </lineage>
</organism>
<name>A0AB34XPV7_9MICO</name>
<evidence type="ECO:0000313" key="2">
    <source>
        <dbReference type="Proteomes" id="UP000076612"/>
    </source>
</evidence>
<proteinExistence type="predicted"/>
<dbReference type="AlphaFoldDB" id="A0AB34XPV7"/>
<comment type="caution">
    <text evidence="1">The sequence shown here is derived from an EMBL/GenBank/DDBJ whole genome shotgun (WGS) entry which is preliminary data.</text>
</comment>
<protein>
    <submittedName>
        <fullName evidence="1">Uncharacterized protein</fullName>
    </submittedName>
</protein>
<reference evidence="2" key="1">
    <citation type="submission" date="2016-01" db="EMBL/GenBank/DDBJ databases">
        <title>Draft genome of Chromobacterium sp. F49.</title>
        <authorList>
            <person name="Hong K.W."/>
        </authorList>
    </citation>
    <scope>NUCLEOTIDE SEQUENCE [LARGE SCALE GENOMIC DNA]</scope>
    <source>
        <strain evidence="2">M40</strain>
    </source>
</reference>
<dbReference type="EMBL" id="LQQR01000027">
    <property type="protein sequence ID" value="KZE17228.1"/>
    <property type="molecule type" value="Genomic_DNA"/>
</dbReference>